<evidence type="ECO:0000256" key="3">
    <source>
        <dbReference type="ARBA" id="ARBA00013194"/>
    </source>
</evidence>
<dbReference type="Proteomes" id="UP001169719">
    <property type="component" value="Unassembled WGS sequence"/>
</dbReference>
<proteinExistence type="inferred from homology"/>
<protein>
    <recommendedName>
        <fullName evidence="3">peptidylprolyl isomerase</fullName>
        <ecNumber evidence="3">5.2.1.8</ecNumber>
    </recommendedName>
</protein>
<dbReference type="EMBL" id="JAUEOZ010000001">
    <property type="protein sequence ID" value="MDN2481231.1"/>
    <property type="molecule type" value="Genomic_DNA"/>
</dbReference>
<dbReference type="PANTHER" id="PTHR47245">
    <property type="entry name" value="PEPTIDYLPROLYL ISOMERASE"/>
    <property type="match status" value="1"/>
</dbReference>
<dbReference type="RefSeq" id="WP_289961365.1">
    <property type="nucleotide sequence ID" value="NZ_JAUEOZ010000001.1"/>
</dbReference>
<comment type="similarity">
    <text evidence="2">Belongs to the PpiC/parvulin rotamase family.</text>
</comment>
<dbReference type="GO" id="GO:0003755">
    <property type="term" value="F:peptidyl-prolyl cis-trans isomerase activity"/>
    <property type="evidence" value="ECO:0007669"/>
    <property type="project" value="UniProtKB-EC"/>
</dbReference>
<dbReference type="InterPro" id="IPR046357">
    <property type="entry name" value="PPIase_dom_sf"/>
</dbReference>
<dbReference type="Pfam" id="PF00639">
    <property type="entry name" value="Rotamase"/>
    <property type="match status" value="1"/>
</dbReference>
<dbReference type="SUPFAM" id="SSF54534">
    <property type="entry name" value="FKBP-like"/>
    <property type="match status" value="1"/>
</dbReference>
<gene>
    <name evidence="7" type="ORF">QWJ08_07465</name>
</gene>
<evidence type="ECO:0000256" key="4">
    <source>
        <dbReference type="ARBA" id="ARBA00023110"/>
    </source>
</evidence>
<evidence type="ECO:0000256" key="1">
    <source>
        <dbReference type="ARBA" id="ARBA00000971"/>
    </source>
</evidence>
<dbReference type="InterPro" id="IPR050245">
    <property type="entry name" value="PrsA_foldase"/>
</dbReference>
<evidence type="ECO:0000313" key="8">
    <source>
        <dbReference type="Proteomes" id="UP001169719"/>
    </source>
</evidence>
<keyword evidence="4 5" id="KW-0697">Rotamase</keyword>
<keyword evidence="5 7" id="KW-0413">Isomerase</keyword>
<evidence type="ECO:0000313" key="7">
    <source>
        <dbReference type="EMBL" id="MDN2481231.1"/>
    </source>
</evidence>
<dbReference type="PANTHER" id="PTHR47245:SF2">
    <property type="entry name" value="PEPTIDYL-PROLYL CIS-TRANS ISOMERASE HP_0175-RELATED"/>
    <property type="match status" value="1"/>
</dbReference>
<reference evidence="7" key="1">
    <citation type="submission" date="2024-05" db="EMBL/GenBank/DDBJ databases">
        <title>Genome Sequences of Four Agar- Degrading Marine Bacteria.</title>
        <authorList>
            <person name="Phillips E.K."/>
            <person name="Shaffer J.C."/>
            <person name="Henson M.W."/>
            <person name="Temperton B."/>
            <person name="Thrash C.J."/>
            <person name="Martin M.O."/>
        </authorList>
    </citation>
    <scope>NUCLEOTIDE SEQUENCE</scope>
    <source>
        <strain evidence="7">EKP203</strain>
    </source>
</reference>
<accession>A0ABT7XZN2</accession>
<comment type="caution">
    <text evidence="7">The sequence shown here is derived from an EMBL/GenBank/DDBJ whole genome shotgun (WGS) entry which is preliminary data.</text>
</comment>
<evidence type="ECO:0000256" key="5">
    <source>
        <dbReference type="PROSITE-ProRule" id="PRU00278"/>
    </source>
</evidence>
<comment type="catalytic activity">
    <reaction evidence="1">
        <text>[protein]-peptidylproline (omega=180) = [protein]-peptidylproline (omega=0)</text>
        <dbReference type="Rhea" id="RHEA:16237"/>
        <dbReference type="Rhea" id="RHEA-COMP:10747"/>
        <dbReference type="Rhea" id="RHEA-COMP:10748"/>
        <dbReference type="ChEBI" id="CHEBI:83833"/>
        <dbReference type="ChEBI" id="CHEBI:83834"/>
        <dbReference type="EC" id="5.2.1.8"/>
    </reaction>
</comment>
<dbReference type="Gene3D" id="3.10.50.40">
    <property type="match status" value="1"/>
</dbReference>
<name>A0ABT7XZN2_9VIBR</name>
<dbReference type="SUPFAM" id="SSF109998">
    <property type="entry name" value="Triger factor/SurA peptide-binding domain-like"/>
    <property type="match status" value="1"/>
</dbReference>
<organism evidence="7 8">
    <name type="scientific">Vibrio agarivorans</name>
    <dbReference type="NCBI Taxonomy" id="153622"/>
    <lineage>
        <taxon>Bacteria</taxon>
        <taxon>Pseudomonadati</taxon>
        <taxon>Pseudomonadota</taxon>
        <taxon>Gammaproteobacteria</taxon>
        <taxon>Vibrionales</taxon>
        <taxon>Vibrionaceae</taxon>
        <taxon>Vibrio</taxon>
    </lineage>
</organism>
<dbReference type="PROSITE" id="PS50198">
    <property type="entry name" value="PPIC_PPIASE_2"/>
    <property type="match status" value="1"/>
</dbReference>
<feature type="domain" description="PpiC" evidence="6">
    <location>
        <begin position="139"/>
        <end position="239"/>
    </location>
</feature>
<dbReference type="InterPro" id="IPR000297">
    <property type="entry name" value="PPIase_PpiC"/>
</dbReference>
<dbReference type="EC" id="5.2.1.8" evidence="3"/>
<dbReference type="InterPro" id="IPR027304">
    <property type="entry name" value="Trigger_fact/SurA_dom_sf"/>
</dbReference>
<keyword evidence="8" id="KW-1185">Reference proteome</keyword>
<dbReference type="Gene3D" id="1.10.4030.10">
    <property type="entry name" value="Porin chaperone SurA, peptide-binding domain"/>
    <property type="match status" value="1"/>
</dbReference>
<sequence>MDTSALTLKYQRMKLSNERFNVNPQELTKSEQRYVDDLAAKTVTIQQRICASDEAVLIHIDQQAINDAMAKLVEQCGDIYQFQLTLQKHQLSEKEMREVLKTELLCEAVLDAVSQDLPPLLEQDAKDYYRRNIEKFSRARTWKVSQILITINDDFAENGFVEAKRRANDLYQTLSVDNFSQSALRHSECPSAMEGGNLGWCEQGKLFPEIESVLQWLPKQCVSAPIQSEIGFHIIVCHDEKSQRTATFKEAYESIEELHTKRARQYVQKQWLQSLNPRT</sequence>
<evidence type="ECO:0000256" key="2">
    <source>
        <dbReference type="ARBA" id="ARBA00007656"/>
    </source>
</evidence>
<evidence type="ECO:0000259" key="6">
    <source>
        <dbReference type="PROSITE" id="PS50198"/>
    </source>
</evidence>